<evidence type="ECO:0000313" key="3">
    <source>
        <dbReference type="Proteomes" id="UP001597340"/>
    </source>
</evidence>
<dbReference type="InterPro" id="IPR041698">
    <property type="entry name" value="Methyltransf_25"/>
</dbReference>
<feature type="domain" description="Methyltransferase" evidence="1">
    <location>
        <begin position="16"/>
        <end position="91"/>
    </location>
</feature>
<sequence>MNWLEDQGIAFEGISILDVGAASVGFTIPFAERGANVTVVEPSLPLVELMKKHIARITNGNVEVVSQPFENIDIQAKGWEKAFDLVFVSMCPVLDNGKV</sequence>
<organism evidence="2 3">
    <name type="scientific">Paenibacillus farraposensis</name>
    <dbReference type="NCBI Taxonomy" id="2807095"/>
    <lineage>
        <taxon>Bacteria</taxon>
        <taxon>Bacillati</taxon>
        <taxon>Bacillota</taxon>
        <taxon>Bacilli</taxon>
        <taxon>Bacillales</taxon>
        <taxon>Paenibacillaceae</taxon>
        <taxon>Paenibacillus</taxon>
    </lineage>
</organism>
<dbReference type="EMBL" id="JBHTNZ010000025">
    <property type="protein sequence ID" value="MFD1462989.1"/>
    <property type="molecule type" value="Genomic_DNA"/>
</dbReference>
<dbReference type="EC" id="2.1.1.222" evidence="2"/>
<evidence type="ECO:0000313" key="2">
    <source>
        <dbReference type="EMBL" id="MFD1462989.1"/>
    </source>
</evidence>
<dbReference type="Proteomes" id="UP001597340">
    <property type="component" value="Unassembled WGS sequence"/>
</dbReference>
<dbReference type="Pfam" id="PF13649">
    <property type="entry name" value="Methyltransf_25"/>
    <property type="match status" value="1"/>
</dbReference>
<dbReference type="CDD" id="cd02440">
    <property type="entry name" value="AdoMet_MTases"/>
    <property type="match status" value="1"/>
</dbReference>
<protein>
    <submittedName>
        <fullName evidence="2">Class I SAM-dependent methyltransferase</fullName>
        <ecNumber evidence="2">2.1.1.222</ecNumber>
        <ecNumber evidence="2">2.1.1.64</ecNumber>
    </submittedName>
</protein>
<evidence type="ECO:0000259" key="1">
    <source>
        <dbReference type="Pfam" id="PF13649"/>
    </source>
</evidence>
<dbReference type="GO" id="GO:0102208">
    <property type="term" value="F:2-polyprenyl-6-hydroxyphenol methylase activity"/>
    <property type="evidence" value="ECO:0007669"/>
    <property type="project" value="UniProtKB-EC"/>
</dbReference>
<dbReference type="InterPro" id="IPR029063">
    <property type="entry name" value="SAM-dependent_MTases_sf"/>
</dbReference>
<gene>
    <name evidence="2" type="ORF">ACFQ5D_16685</name>
</gene>
<dbReference type="GO" id="GO:0032259">
    <property type="term" value="P:methylation"/>
    <property type="evidence" value="ECO:0007669"/>
    <property type="project" value="UniProtKB-KW"/>
</dbReference>
<keyword evidence="2" id="KW-0489">Methyltransferase</keyword>
<comment type="caution">
    <text evidence="2">The sequence shown here is derived from an EMBL/GenBank/DDBJ whole genome shotgun (WGS) entry which is preliminary data.</text>
</comment>
<keyword evidence="2" id="KW-0808">Transferase</keyword>
<dbReference type="RefSeq" id="WP_229525794.1">
    <property type="nucleotide sequence ID" value="NZ_JAFFQR010000105.1"/>
</dbReference>
<accession>A0ABW4DGL4</accession>
<dbReference type="EC" id="2.1.1.64" evidence="2"/>
<keyword evidence="3" id="KW-1185">Reference proteome</keyword>
<dbReference type="GO" id="GO:0061542">
    <property type="term" value="F:3-demethylubiquinol 3-O-methyltransferase activity"/>
    <property type="evidence" value="ECO:0007669"/>
    <property type="project" value="UniProtKB-EC"/>
</dbReference>
<proteinExistence type="predicted"/>
<name>A0ABW4DGL4_9BACL</name>
<reference evidence="3" key="1">
    <citation type="journal article" date="2019" name="Int. J. Syst. Evol. Microbiol.">
        <title>The Global Catalogue of Microorganisms (GCM) 10K type strain sequencing project: providing services to taxonomists for standard genome sequencing and annotation.</title>
        <authorList>
            <consortium name="The Broad Institute Genomics Platform"/>
            <consortium name="The Broad Institute Genome Sequencing Center for Infectious Disease"/>
            <person name="Wu L."/>
            <person name="Ma J."/>
        </authorList>
    </citation>
    <scope>NUCLEOTIDE SEQUENCE [LARGE SCALE GENOMIC DNA]</scope>
    <source>
        <strain evidence="3">CCM 9147</strain>
    </source>
</reference>
<dbReference type="Gene3D" id="3.40.50.150">
    <property type="entry name" value="Vaccinia Virus protein VP39"/>
    <property type="match status" value="1"/>
</dbReference>
<dbReference type="SUPFAM" id="SSF53335">
    <property type="entry name" value="S-adenosyl-L-methionine-dependent methyltransferases"/>
    <property type="match status" value="1"/>
</dbReference>